<dbReference type="InterPro" id="IPR013154">
    <property type="entry name" value="ADH-like_N"/>
</dbReference>
<dbReference type="EMBL" id="BARV01002590">
    <property type="protein sequence ID" value="GAH93861.1"/>
    <property type="molecule type" value="Genomic_DNA"/>
</dbReference>
<accession>X1JGL4</accession>
<comment type="caution">
    <text evidence="3">The sequence shown here is derived from an EMBL/GenBank/DDBJ whole genome shotgun (WGS) entry which is preliminary data.</text>
</comment>
<dbReference type="AlphaFoldDB" id="X1JGL4"/>
<organism evidence="3">
    <name type="scientific">marine sediment metagenome</name>
    <dbReference type="NCBI Taxonomy" id="412755"/>
    <lineage>
        <taxon>unclassified sequences</taxon>
        <taxon>metagenomes</taxon>
        <taxon>ecological metagenomes</taxon>
    </lineage>
</organism>
<name>X1JGL4_9ZZZZ</name>
<proteinExistence type="predicted"/>
<keyword evidence="1" id="KW-0560">Oxidoreductase</keyword>
<dbReference type="InterPro" id="IPR050129">
    <property type="entry name" value="Zn_alcohol_dh"/>
</dbReference>
<evidence type="ECO:0000256" key="1">
    <source>
        <dbReference type="ARBA" id="ARBA00023002"/>
    </source>
</evidence>
<protein>
    <recommendedName>
        <fullName evidence="2">Alcohol dehydrogenase-like N-terminal domain-containing protein</fullName>
    </recommendedName>
</protein>
<dbReference type="Gene3D" id="3.90.180.10">
    <property type="entry name" value="Medium-chain alcohol dehydrogenases, catalytic domain"/>
    <property type="match status" value="1"/>
</dbReference>
<dbReference type="PANTHER" id="PTHR43401:SF2">
    <property type="entry name" value="L-THREONINE 3-DEHYDROGENASE"/>
    <property type="match status" value="1"/>
</dbReference>
<sequence>MSSYTSKAFVYHSPGDVRLEEMRIGCSSTDIMVKILASARCGTDRTIFYKGHPKVDSHAPIVLGHELAAEIVEVGKNVSKLKDGIGYKEGERLSDEYLNFQIGERVTFQSRIARYYHSLMLLQRPITILSFYINGGYSQYMRIPQELTLSGSVLRIPDNISNEEAALVEPAACALESIFSTPHPVRLDGEGRHFCRFEGCR</sequence>
<dbReference type="GO" id="GO:0016491">
    <property type="term" value="F:oxidoreductase activity"/>
    <property type="evidence" value="ECO:0007669"/>
    <property type="project" value="UniProtKB-KW"/>
</dbReference>
<dbReference type="Pfam" id="PF08240">
    <property type="entry name" value="ADH_N"/>
    <property type="match status" value="1"/>
</dbReference>
<dbReference type="PANTHER" id="PTHR43401">
    <property type="entry name" value="L-THREONINE 3-DEHYDROGENASE"/>
    <property type="match status" value="1"/>
</dbReference>
<dbReference type="SUPFAM" id="SSF50129">
    <property type="entry name" value="GroES-like"/>
    <property type="match status" value="1"/>
</dbReference>
<gene>
    <name evidence="3" type="ORF">S06H3_06618</name>
</gene>
<dbReference type="InterPro" id="IPR011032">
    <property type="entry name" value="GroES-like_sf"/>
</dbReference>
<reference evidence="3" key="1">
    <citation type="journal article" date="2014" name="Front. Microbiol.">
        <title>High frequency of phylogenetically diverse reductive dehalogenase-homologous genes in deep subseafloor sedimentary metagenomes.</title>
        <authorList>
            <person name="Kawai M."/>
            <person name="Futagami T."/>
            <person name="Toyoda A."/>
            <person name="Takaki Y."/>
            <person name="Nishi S."/>
            <person name="Hori S."/>
            <person name="Arai W."/>
            <person name="Tsubouchi T."/>
            <person name="Morono Y."/>
            <person name="Uchiyama I."/>
            <person name="Ito T."/>
            <person name="Fujiyama A."/>
            <person name="Inagaki F."/>
            <person name="Takami H."/>
        </authorList>
    </citation>
    <scope>NUCLEOTIDE SEQUENCE</scope>
    <source>
        <strain evidence="3">Expedition CK06-06</strain>
    </source>
</reference>
<evidence type="ECO:0000259" key="2">
    <source>
        <dbReference type="Pfam" id="PF08240"/>
    </source>
</evidence>
<evidence type="ECO:0000313" key="3">
    <source>
        <dbReference type="EMBL" id="GAH93861.1"/>
    </source>
</evidence>
<feature type="domain" description="Alcohol dehydrogenase-like N-terminal" evidence="2">
    <location>
        <begin position="29"/>
        <end position="84"/>
    </location>
</feature>